<dbReference type="Ensembl" id="ENSELUT00000104764.1">
    <property type="protein sequence ID" value="ENSELUP00000091335.1"/>
    <property type="gene ID" value="ENSELUG00000034906.1"/>
</dbReference>
<dbReference type="PANTHER" id="PTHR45913:SF19">
    <property type="entry name" value="LOW QUALITY PROTEIN: ZINC FINGER BED DOMAIN-CONTAINING PROTEIN 5-LIKE"/>
    <property type="match status" value="1"/>
</dbReference>
<proteinExistence type="predicted"/>
<dbReference type="Proteomes" id="UP000265140">
    <property type="component" value="Chromosome 24"/>
</dbReference>
<evidence type="ECO:0008006" key="3">
    <source>
        <dbReference type="Google" id="ProtNLM"/>
    </source>
</evidence>
<evidence type="ECO:0000313" key="1">
    <source>
        <dbReference type="Ensembl" id="ENSELUP00000091335.1"/>
    </source>
</evidence>
<name>A0AAY5KSP4_ESOLU</name>
<keyword evidence="2" id="KW-1185">Reference proteome</keyword>
<protein>
    <recommendedName>
        <fullName evidence="3">DUF4371 domain-containing protein</fullName>
    </recommendedName>
</protein>
<evidence type="ECO:0000313" key="2">
    <source>
        <dbReference type="Proteomes" id="UP000265140"/>
    </source>
</evidence>
<dbReference type="SUPFAM" id="SSF53098">
    <property type="entry name" value="Ribonuclease H-like"/>
    <property type="match status" value="1"/>
</dbReference>
<reference evidence="1" key="3">
    <citation type="submission" date="2025-09" db="UniProtKB">
        <authorList>
            <consortium name="Ensembl"/>
        </authorList>
    </citation>
    <scope>IDENTIFICATION</scope>
</reference>
<dbReference type="InterPro" id="IPR012337">
    <property type="entry name" value="RNaseH-like_sf"/>
</dbReference>
<sequence length="543" mass="61916">FVKRLWVIEKRYINPMEDEEKKKAKVEPTKYRQYQEGYVLMGFTATNGNPPQALCFFCGEKLANSSMKPAHLQIYLSTKHQYHVGKPPDFFKRKLAEFRSSQETMRKVSTTSAKALQASYAVSLLVAKAKKLFTIAEDLLLPAAVVLAETMLDKIIERMGADIVEQVVGKLGETFSLQLDESTDVSGKAQLIAFVRYVDINDIYENVLICKSLEGKTTGEDLFNVVNNFFIENELDWKNCMSVCTDRAASITGCVKGLMARIRNKHPEVQWNHCVIHREALASKNISPVLHDVLNDSNKLINFIKSRPLNARLFHRLCEDMGAEHIQLQLHTEVRWLSRGRLLNRLLELRAEVHTSLSEQRSPYATLFEDKDWLAKLCYLADIFSKLNELNVCLQGKDTHVLNLYDKVGGFLKKAELWKRACLGEKPIILSEEIRNMLPLCHQEKLLDVSSDYGLRMKYENSTLTQFWVCVKKEYSELGEKALQQILPFGSTYLCEASFSAMTVIKTKQRNRLGLEKSLITAVSSLPPRMTKILSEAQAHVSH</sequence>
<reference evidence="1" key="2">
    <citation type="submission" date="2025-08" db="UniProtKB">
        <authorList>
            <consortium name="Ensembl"/>
        </authorList>
    </citation>
    <scope>IDENTIFICATION</scope>
</reference>
<dbReference type="AlphaFoldDB" id="A0AAY5KSP4"/>
<accession>A0AAY5KSP4</accession>
<reference evidence="1 2" key="1">
    <citation type="submission" date="2020-02" db="EMBL/GenBank/DDBJ databases">
        <title>Esox lucius (northern pike) genome, fEsoLuc1, primary haplotype.</title>
        <authorList>
            <person name="Myers G."/>
            <person name="Karagic N."/>
            <person name="Meyer A."/>
            <person name="Pippel M."/>
            <person name="Reichard M."/>
            <person name="Winkler S."/>
            <person name="Tracey A."/>
            <person name="Sims Y."/>
            <person name="Howe K."/>
            <person name="Rhie A."/>
            <person name="Formenti G."/>
            <person name="Durbin R."/>
            <person name="Fedrigo O."/>
            <person name="Jarvis E.D."/>
        </authorList>
    </citation>
    <scope>NUCLEOTIDE SEQUENCE [LARGE SCALE GENOMIC DNA]</scope>
</reference>
<dbReference type="GeneTree" id="ENSGT00940000160436"/>
<organism evidence="1 2">
    <name type="scientific">Esox lucius</name>
    <name type="common">Northern pike</name>
    <dbReference type="NCBI Taxonomy" id="8010"/>
    <lineage>
        <taxon>Eukaryota</taxon>
        <taxon>Metazoa</taxon>
        <taxon>Chordata</taxon>
        <taxon>Craniata</taxon>
        <taxon>Vertebrata</taxon>
        <taxon>Euteleostomi</taxon>
        <taxon>Actinopterygii</taxon>
        <taxon>Neopterygii</taxon>
        <taxon>Teleostei</taxon>
        <taxon>Protacanthopterygii</taxon>
        <taxon>Esociformes</taxon>
        <taxon>Esocidae</taxon>
        <taxon>Esox</taxon>
    </lineage>
</organism>
<dbReference type="PANTHER" id="PTHR45913">
    <property type="entry name" value="EPM2A-INTERACTING PROTEIN 1"/>
    <property type="match status" value="1"/>
</dbReference>